<name>A0A179GZM1_PURLI</name>
<reference evidence="2 7" key="5">
    <citation type="journal article" date="2024" name="Microbiol. Resour. Announc.">
        <title>Genome annotations for the ascomycete fungi Trichoderma harzianum, Trichoderma aggressivum, and Purpureocillium lilacinum.</title>
        <authorList>
            <person name="Beijen E.P.W."/>
            <person name="Ohm R.A."/>
        </authorList>
    </citation>
    <scope>NUCLEOTIDE SEQUENCE [LARGE SCALE GENOMIC DNA]</scope>
    <source>
        <strain evidence="2 7">CBS 150709</strain>
    </source>
</reference>
<evidence type="ECO:0000313" key="3">
    <source>
        <dbReference type="EMBL" id="OAQ83445.1"/>
    </source>
</evidence>
<organism evidence="3 5">
    <name type="scientific">Purpureocillium lilacinum</name>
    <name type="common">Paecilomyces lilacinus</name>
    <dbReference type="NCBI Taxonomy" id="33203"/>
    <lineage>
        <taxon>Eukaryota</taxon>
        <taxon>Fungi</taxon>
        <taxon>Dikarya</taxon>
        <taxon>Ascomycota</taxon>
        <taxon>Pezizomycotina</taxon>
        <taxon>Sordariomycetes</taxon>
        <taxon>Hypocreomycetidae</taxon>
        <taxon>Hypocreales</taxon>
        <taxon>Ophiocordycipitaceae</taxon>
        <taxon>Purpureocillium</taxon>
    </lineage>
</organism>
<dbReference type="Proteomes" id="UP000078240">
    <property type="component" value="Unassembled WGS sequence"/>
</dbReference>
<dbReference type="EMBL" id="JAWRVI010000001">
    <property type="protein sequence ID" value="KAK4095501.1"/>
    <property type="molecule type" value="Genomic_DNA"/>
</dbReference>
<evidence type="ECO:0000313" key="4">
    <source>
        <dbReference type="EMBL" id="PWI65743.1"/>
    </source>
</evidence>
<sequence length="118" mass="12611">MKFPFGAILAAACAFLLHLTAAAPVPSPILDGGDDDAPSITSRDDANTTTCDVAAEKLGQVVEPLLDVLADKVLEKLPMKELVIVVKPMLDIAKADLVADLPTESFDELVKNLRRRKS</sequence>
<evidence type="ECO:0000313" key="2">
    <source>
        <dbReference type="EMBL" id="KAK4095501.1"/>
    </source>
</evidence>
<dbReference type="EMBL" id="LSBH01000002">
    <property type="protein sequence ID" value="OAQ83445.1"/>
    <property type="molecule type" value="Genomic_DNA"/>
</dbReference>
<evidence type="ECO:0000256" key="1">
    <source>
        <dbReference type="SAM" id="SignalP"/>
    </source>
</evidence>
<gene>
    <name evidence="4" type="ORF">PCL_06714</name>
    <name evidence="2" type="ORF">Purlil1_297</name>
    <name evidence="3" type="ORF">VFPBJ_02213</name>
</gene>
<reference evidence="2" key="4">
    <citation type="submission" date="2023-11" db="EMBL/GenBank/DDBJ databases">
        <authorList>
            <person name="Beijen E."/>
            <person name="Ohm R.A."/>
        </authorList>
    </citation>
    <scope>NUCLEOTIDE SEQUENCE</scope>
    <source>
        <strain evidence="2">CBS 150709</strain>
    </source>
</reference>
<comment type="caution">
    <text evidence="3">The sequence shown here is derived from an EMBL/GenBank/DDBJ whole genome shotgun (WGS) entry which is preliminary data.</text>
</comment>
<dbReference type="AlphaFoldDB" id="A0A179GZM1"/>
<dbReference type="EMBL" id="LCWV01000030">
    <property type="protein sequence ID" value="PWI65743.1"/>
    <property type="molecule type" value="Genomic_DNA"/>
</dbReference>
<keyword evidence="7" id="KW-1185">Reference proteome</keyword>
<evidence type="ECO:0000313" key="7">
    <source>
        <dbReference type="Proteomes" id="UP001287286"/>
    </source>
</evidence>
<reference evidence="4" key="1">
    <citation type="submission" date="2015-05" db="EMBL/GenBank/DDBJ databases">
        <authorList>
            <person name="Wang D.B."/>
            <person name="Wang M."/>
        </authorList>
    </citation>
    <scope>NUCLEOTIDE SEQUENCE</scope>
    <source>
        <strain evidence="4">36-1</strain>
    </source>
</reference>
<accession>A0A179GZM1</accession>
<reference evidence="4 6" key="2">
    <citation type="journal article" date="2016" name="Front. Microbiol.">
        <title>Genome and transcriptome sequences reveal the specific parasitism of the nematophagous Purpureocillium lilacinum 36-1.</title>
        <authorList>
            <person name="Xie J."/>
            <person name="Li S."/>
            <person name="Mo C."/>
            <person name="Xiao X."/>
            <person name="Peng D."/>
            <person name="Wang G."/>
            <person name="Xiao Y."/>
        </authorList>
    </citation>
    <scope>NUCLEOTIDE SEQUENCE [LARGE SCALE GENOMIC DNA]</scope>
    <source>
        <strain evidence="4 6">36-1</strain>
    </source>
</reference>
<keyword evidence="1" id="KW-0732">Signal</keyword>
<proteinExistence type="predicted"/>
<evidence type="ECO:0000313" key="5">
    <source>
        <dbReference type="Proteomes" id="UP000078240"/>
    </source>
</evidence>
<protein>
    <submittedName>
        <fullName evidence="3">MgtE intracellular N domain-containing protein</fullName>
    </submittedName>
</protein>
<feature type="chain" id="PRO_5044550863" evidence="1">
    <location>
        <begin position="23"/>
        <end position="118"/>
    </location>
</feature>
<reference evidence="3 5" key="3">
    <citation type="submission" date="2016-01" db="EMBL/GenBank/DDBJ databases">
        <title>Biosynthesis of antibiotic leucinostatins and their inhibition on Phytophthora in bio-control Purpureocillium lilacinum.</title>
        <authorList>
            <person name="Wang G."/>
            <person name="Liu Z."/>
            <person name="Lin R."/>
            <person name="Li E."/>
            <person name="Mao Z."/>
            <person name="Ling J."/>
            <person name="Yin W."/>
            <person name="Xie B."/>
        </authorList>
    </citation>
    <scope>NUCLEOTIDE SEQUENCE [LARGE SCALE GENOMIC DNA]</scope>
    <source>
        <strain evidence="3">PLBJ-1</strain>
    </source>
</reference>
<evidence type="ECO:0000313" key="6">
    <source>
        <dbReference type="Proteomes" id="UP000245956"/>
    </source>
</evidence>
<feature type="signal peptide" evidence="1">
    <location>
        <begin position="1"/>
        <end position="22"/>
    </location>
</feature>
<dbReference type="Proteomes" id="UP001287286">
    <property type="component" value="Unassembled WGS sequence"/>
</dbReference>
<dbReference type="Proteomes" id="UP000245956">
    <property type="component" value="Unassembled WGS sequence"/>
</dbReference>